<dbReference type="Gene3D" id="3.40.309.10">
    <property type="entry name" value="Aldehyde Dehydrogenase, Chain A, domain 2"/>
    <property type="match status" value="1"/>
</dbReference>
<dbReference type="RefSeq" id="WP_189469677.1">
    <property type="nucleotide sequence ID" value="NZ_BMXS01000012.1"/>
</dbReference>
<evidence type="ECO:0000313" key="4">
    <source>
        <dbReference type="Proteomes" id="UP000653056"/>
    </source>
</evidence>
<proteinExistence type="predicted"/>
<dbReference type="Proteomes" id="UP000653056">
    <property type="component" value="Unassembled WGS sequence"/>
</dbReference>
<sequence>MTPQGTSLIGQQAVIGDQAVIRAIDPASGEVLAPEYPGLDRDAVARACQLAEVAYATYRESSLDDRAAFLEDIAAEIEAIGDDLIERAMAETGLPRARLEGERGRTCGQLRLFASVVRAGEWLDVRIDPALPERAPMPRVDLRQRHIALGPVAVFGASNFPLAFSVAGGDTASALAAGCPVVVKAHSAHPGTSELVGRAVQAAVAKCGLPEGVFSLLFGSGNEIGQALVADPRIQAVGFTGSRRGGQALMATAQARPQPIPVYAEMSSINPVFLLPAALQARGKEIAEGFVASLNMGAGQFCTNPGLVLGVKGEALDAFLAAAGEAVAASAAQTMLTPGIHGAYEDGVGALAGHAKVREVARGQVGEGPHQCQAGLFAASAADFLTDDALQAEVFGASALVIECADGAEMQRVAESLEGQLTATLQMDDGDLDTARALLPTLELKAGRVLTNGWPTGVEVCHAMVHGGPYPATADSRTTSVGSAAIQRFLRPVCYQNLPAGLLPEALQDGNPLGVSRLVDGQRKN</sequence>
<evidence type="ECO:0000259" key="2">
    <source>
        <dbReference type="Pfam" id="PF00171"/>
    </source>
</evidence>
<comment type="caution">
    <text evidence="3">The sequence shown here is derived from an EMBL/GenBank/DDBJ whole genome shotgun (WGS) entry which is preliminary data.</text>
</comment>
<feature type="domain" description="Aldehyde dehydrogenase" evidence="2">
    <location>
        <begin position="19"/>
        <end position="468"/>
    </location>
</feature>
<protein>
    <submittedName>
        <fullName evidence="3">2,5-dioxovalerate dehydrogenase</fullName>
    </submittedName>
</protein>
<dbReference type="EMBL" id="BMXS01000012">
    <property type="protein sequence ID" value="GGX96377.1"/>
    <property type="molecule type" value="Genomic_DNA"/>
</dbReference>
<dbReference type="Pfam" id="PF00171">
    <property type="entry name" value="Aldedh"/>
    <property type="match status" value="1"/>
</dbReference>
<dbReference type="Gene3D" id="3.40.605.10">
    <property type="entry name" value="Aldehyde Dehydrogenase, Chain A, domain 1"/>
    <property type="match status" value="1"/>
</dbReference>
<evidence type="ECO:0000256" key="1">
    <source>
        <dbReference type="ARBA" id="ARBA00023002"/>
    </source>
</evidence>
<keyword evidence="1" id="KW-0560">Oxidoreductase</keyword>
<accession>A0ABQ2YXL8</accession>
<name>A0ABQ2YXL8_9GAMM</name>
<dbReference type="InterPro" id="IPR016163">
    <property type="entry name" value="Ald_DH_C"/>
</dbReference>
<keyword evidence="4" id="KW-1185">Reference proteome</keyword>
<dbReference type="InterPro" id="IPR050740">
    <property type="entry name" value="Aldehyde_DH_Superfamily"/>
</dbReference>
<evidence type="ECO:0000313" key="3">
    <source>
        <dbReference type="EMBL" id="GGX96377.1"/>
    </source>
</evidence>
<gene>
    <name evidence="3" type="ORF">GCM10007160_24930</name>
</gene>
<dbReference type="PANTHER" id="PTHR43353">
    <property type="entry name" value="SUCCINATE-SEMIALDEHYDE DEHYDROGENASE, MITOCHONDRIAL"/>
    <property type="match status" value="1"/>
</dbReference>
<dbReference type="InterPro" id="IPR016161">
    <property type="entry name" value="Ald_DH/histidinol_DH"/>
</dbReference>
<dbReference type="InterPro" id="IPR016162">
    <property type="entry name" value="Ald_DH_N"/>
</dbReference>
<dbReference type="InterPro" id="IPR044151">
    <property type="entry name" value="ALDH_KGSADH"/>
</dbReference>
<reference evidence="4" key="1">
    <citation type="journal article" date="2019" name="Int. J. Syst. Evol. Microbiol.">
        <title>The Global Catalogue of Microorganisms (GCM) 10K type strain sequencing project: providing services to taxonomists for standard genome sequencing and annotation.</title>
        <authorList>
            <consortium name="The Broad Institute Genomics Platform"/>
            <consortium name="The Broad Institute Genome Sequencing Center for Infectious Disease"/>
            <person name="Wu L."/>
            <person name="Ma J."/>
        </authorList>
    </citation>
    <scope>NUCLEOTIDE SEQUENCE [LARGE SCALE GENOMIC DNA]</scope>
    <source>
        <strain evidence="4">KCTC 22228</strain>
    </source>
</reference>
<organism evidence="3 4">
    <name type="scientific">Litchfieldella qijiaojingensis</name>
    <dbReference type="NCBI Taxonomy" id="980347"/>
    <lineage>
        <taxon>Bacteria</taxon>
        <taxon>Pseudomonadati</taxon>
        <taxon>Pseudomonadota</taxon>
        <taxon>Gammaproteobacteria</taxon>
        <taxon>Oceanospirillales</taxon>
        <taxon>Halomonadaceae</taxon>
        <taxon>Litchfieldella</taxon>
    </lineage>
</organism>
<dbReference type="CDD" id="cd07129">
    <property type="entry name" value="ALDH_KGSADH"/>
    <property type="match status" value="1"/>
</dbReference>
<dbReference type="InterPro" id="IPR015590">
    <property type="entry name" value="Aldehyde_DH_dom"/>
</dbReference>
<dbReference type="PANTHER" id="PTHR43353:SF3">
    <property type="entry name" value="ALDEHYDE DEHYDROGENASE-RELATED"/>
    <property type="match status" value="1"/>
</dbReference>
<dbReference type="SUPFAM" id="SSF53720">
    <property type="entry name" value="ALDH-like"/>
    <property type="match status" value="1"/>
</dbReference>